<dbReference type="InterPro" id="IPR036162">
    <property type="entry name" value="Resolvase-like_N_sf"/>
</dbReference>
<dbReference type="Gene3D" id="3.40.50.1390">
    <property type="entry name" value="Resolvase, N-terminal catalytic domain"/>
    <property type="match status" value="1"/>
</dbReference>
<dbReference type="PROSITE" id="PS51736">
    <property type="entry name" value="RECOMBINASES_3"/>
    <property type="match status" value="1"/>
</dbReference>
<proteinExistence type="inferred from homology"/>
<evidence type="ECO:0000259" key="7">
    <source>
        <dbReference type="PROSITE" id="PS51736"/>
    </source>
</evidence>
<protein>
    <submittedName>
        <fullName evidence="8">Resolvase</fullName>
    </submittedName>
</protein>
<dbReference type="GO" id="GO:0003677">
    <property type="term" value="F:DNA binding"/>
    <property type="evidence" value="ECO:0007669"/>
    <property type="project" value="UniProtKB-KW"/>
</dbReference>
<dbReference type="PANTHER" id="PTHR30461">
    <property type="entry name" value="DNA-INVERTASE FROM LAMBDOID PROPHAGE"/>
    <property type="match status" value="1"/>
</dbReference>
<dbReference type="InterPro" id="IPR050639">
    <property type="entry name" value="SSR_resolvase"/>
</dbReference>
<name>A0A3N0AQ67_9ACTN</name>
<dbReference type="SUPFAM" id="SSF53041">
    <property type="entry name" value="Resolvase-like"/>
    <property type="match status" value="1"/>
</dbReference>
<dbReference type="PANTHER" id="PTHR30461:SF2">
    <property type="entry name" value="SERINE RECOMBINASE PINE-RELATED"/>
    <property type="match status" value="1"/>
</dbReference>
<evidence type="ECO:0000256" key="2">
    <source>
        <dbReference type="ARBA" id="ARBA00022908"/>
    </source>
</evidence>
<dbReference type="AlphaFoldDB" id="A0A3N0AQ67"/>
<organism evidence="8 9">
    <name type="scientific">Adlercreutzia equolifaciens subsp. celatus DSM 18785</name>
    <dbReference type="NCBI Taxonomy" id="1121021"/>
    <lineage>
        <taxon>Bacteria</taxon>
        <taxon>Bacillati</taxon>
        <taxon>Actinomycetota</taxon>
        <taxon>Coriobacteriia</taxon>
        <taxon>Eggerthellales</taxon>
        <taxon>Eggerthellaceae</taxon>
        <taxon>Adlercreutzia</taxon>
    </lineage>
</organism>
<dbReference type="CDD" id="cd03768">
    <property type="entry name" value="SR_ResInv"/>
    <property type="match status" value="1"/>
</dbReference>
<dbReference type="GO" id="GO:0000150">
    <property type="term" value="F:DNA strand exchange activity"/>
    <property type="evidence" value="ECO:0007669"/>
    <property type="project" value="InterPro"/>
</dbReference>
<feature type="active site" description="O-(5'-phospho-DNA)-serine intermediate" evidence="5 6">
    <location>
        <position position="9"/>
    </location>
</feature>
<dbReference type="SMART" id="SM00857">
    <property type="entry name" value="Resolvase"/>
    <property type="match status" value="1"/>
</dbReference>
<dbReference type="InterPro" id="IPR006120">
    <property type="entry name" value="Resolvase_HTH_dom"/>
</dbReference>
<dbReference type="Proteomes" id="UP000278327">
    <property type="component" value="Unassembled WGS sequence"/>
</dbReference>
<dbReference type="GO" id="GO:0015074">
    <property type="term" value="P:DNA integration"/>
    <property type="evidence" value="ECO:0007669"/>
    <property type="project" value="UniProtKB-KW"/>
</dbReference>
<keyword evidence="9" id="KW-1185">Reference proteome</keyword>
<dbReference type="Pfam" id="PF00239">
    <property type="entry name" value="Resolvase"/>
    <property type="match status" value="1"/>
</dbReference>
<dbReference type="FunFam" id="3.40.50.1390:FF:000001">
    <property type="entry name" value="DNA recombinase"/>
    <property type="match status" value="1"/>
</dbReference>
<keyword evidence="3" id="KW-0238">DNA-binding</keyword>
<evidence type="ECO:0000256" key="4">
    <source>
        <dbReference type="ARBA" id="ARBA00023172"/>
    </source>
</evidence>
<sequence>MRFGYARVSTKEQNLDRQLDQLEAAGVDKIFSDKISGAKESRPELDKLLATLREGDTVIVCSYDRLARSSKQLFDLAERFEAAGVALVSLKEGTDTSTPQGRFFFAMCAAMAQFERELIKERQAEGIAAAKARGRKFGRPATDASKMEKAIKLYQNGGLSVSEICQSTGVSRAPLYRALKDQGVKR</sequence>
<dbReference type="Gene3D" id="1.10.10.60">
    <property type="entry name" value="Homeodomain-like"/>
    <property type="match status" value="1"/>
</dbReference>
<keyword evidence="4" id="KW-0233">DNA recombination</keyword>
<evidence type="ECO:0000256" key="1">
    <source>
        <dbReference type="ARBA" id="ARBA00009913"/>
    </source>
</evidence>
<dbReference type="InterPro" id="IPR006118">
    <property type="entry name" value="Recombinase_CS"/>
</dbReference>
<keyword evidence="2" id="KW-0229">DNA integration</keyword>
<evidence type="ECO:0000313" key="8">
    <source>
        <dbReference type="EMBL" id="RNL37021.1"/>
    </source>
</evidence>
<evidence type="ECO:0000313" key="9">
    <source>
        <dbReference type="Proteomes" id="UP000278327"/>
    </source>
</evidence>
<dbReference type="PROSITE" id="PS00397">
    <property type="entry name" value="RECOMBINASES_1"/>
    <property type="match status" value="1"/>
</dbReference>
<evidence type="ECO:0000256" key="6">
    <source>
        <dbReference type="PROSITE-ProRule" id="PRU10137"/>
    </source>
</evidence>
<evidence type="ECO:0000256" key="3">
    <source>
        <dbReference type="ARBA" id="ARBA00023125"/>
    </source>
</evidence>
<dbReference type="Pfam" id="PF02796">
    <property type="entry name" value="HTH_7"/>
    <property type="match status" value="1"/>
</dbReference>
<evidence type="ECO:0000256" key="5">
    <source>
        <dbReference type="PIRSR" id="PIRSR606118-50"/>
    </source>
</evidence>
<accession>A0A3N0AQ67</accession>
<comment type="caution">
    <text evidence="8">The sequence shown here is derived from an EMBL/GenBank/DDBJ whole genome shotgun (WGS) entry which is preliminary data.</text>
</comment>
<dbReference type="InterPro" id="IPR006119">
    <property type="entry name" value="Resolv_N"/>
</dbReference>
<comment type="similarity">
    <text evidence="1">Belongs to the site-specific recombinase resolvase family.</text>
</comment>
<dbReference type="EMBL" id="QICA01000017">
    <property type="protein sequence ID" value="RNL37021.1"/>
    <property type="molecule type" value="Genomic_DNA"/>
</dbReference>
<gene>
    <name evidence="8" type="ORF">DMP10_09645</name>
</gene>
<reference evidence="8 9" key="1">
    <citation type="journal article" date="2019" name="Microbiol. Resour. Announc.">
        <title>Draft Genome Sequences of Type Strains of Gordonibacter faecihominis, Paraeggerthella hongkongensis, Parvibacter caecicola,Slackia equolifaciens, Slackia faecicanis, and Slackia isoflavoniconvertens.</title>
        <authorList>
            <person name="Danylec N."/>
            <person name="Stoll D.A."/>
            <person name="Dotsch A."/>
            <person name="Huch M."/>
        </authorList>
    </citation>
    <scope>NUCLEOTIDE SEQUENCE [LARGE SCALE GENOMIC DNA]</scope>
    <source>
        <strain evidence="8 9">DSM 18785</strain>
    </source>
</reference>
<dbReference type="RefSeq" id="WP_117284282.1">
    <property type="nucleotide sequence ID" value="NZ_JAMTCE010000017.1"/>
</dbReference>
<feature type="domain" description="Resolvase/invertase-type recombinase catalytic" evidence="7">
    <location>
        <begin position="1"/>
        <end position="134"/>
    </location>
</feature>